<evidence type="ECO:0000313" key="4">
    <source>
        <dbReference type="Proteomes" id="UP001227230"/>
    </source>
</evidence>
<keyword evidence="2" id="KW-0732">Signal</keyword>
<feature type="region of interest" description="Disordered" evidence="1">
    <location>
        <begin position="77"/>
        <end position="105"/>
    </location>
</feature>
<organism evidence="3 4">
    <name type="scientific">Vitis vinifera</name>
    <name type="common">Grape</name>
    <dbReference type="NCBI Taxonomy" id="29760"/>
    <lineage>
        <taxon>Eukaryota</taxon>
        <taxon>Viridiplantae</taxon>
        <taxon>Streptophyta</taxon>
        <taxon>Embryophyta</taxon>
        <taxon>Tracheophyta</taxon>
        <taxon>Spermatophyta</taxon>
        <taxon>Magnoliopsida</taxon>
        <taxon>eudicotyledons</taxon>
        <taxon>Gunneridae</taxon>
        <taxon>Pentapetalae</taxon>
        <taxon>rosids</taxon>
        <taxon>Vitales</taxon>
        <taxon>Vitaceae</taxon>
        <taxon>Viteae</taxon>
        <taxon>Vitis</taxon>
    </lineage>
</organism>
<evidence type="ECO:0000313" key="3">
    <source>
        <dbReference type="EMBL" id="WKA03207.1"/>
    </source>
</evidence>
<reference evidence="3 4" key="1">
    <citation type="journal article" date="2023" name="Hortic Res">
        <title>The complete reference genome for grapevine (Vitis vinifera L.) genetics and breeding.</title>
        <authorList>
            <person name="Shi X."/>
            <person name="Cao S."/>
            <person name="Wang X."/>
            <person name="Huang S."/>
            <person name="Wang Y."/>
            <person name="Liu Z."/>
            <person name="Liu W."/>
            <person name="Leng X."/>
            <person name="Peng Y."/>
            <person name="Wang N."/>
            <person name="Wang Y."/>
            <person name="Ma Z."/>
            <person name="Xu X."/>
            <person name="Zhang F."/>
            <person name="Xue H."/>
            <person name="Zhong H."/>
            <person name="Wang Y."/>
            <person name="Zhang K."/>
            <person name="Velt A."/>
            <person name="Avia K."/>
            <person name="Holtgrawe D."/>
            <person name="Grimplet J."/>
            <person name="Matus J.T."/>
            <person name="Ware D."/>
            <person name="Wu X."/>
            <person name="Wang H."/>
            <person name="Liu C."/>
            <person name="Fang Y."/>
            <person name="Rustenholz C."/>
            <person name="Cheng Z."/>
            <person name="Xiao H."/>
            <person name="Zhou Y."/>
        </authorList>
    </citation>
    <scope>NUCLEOTIDE SEQUENCE [LARGE SCALE GENOMIC DNA]</scope>
    <source>
        <strain evidence="4">cv. Pinot noir / PN40024</strain>
        <tissue evidence="3">Leaf</tissue>
    </source>
</reference>
<accession>A0ABY9D767</accession>
<proteinExistence type="predicted"/>
<dbReference type="PANTHER" id="PTHR33592">
    <property type="entry name" value="TRANSMEMBRANE PROTEIN"/>
    <property type="match status" value="1"/>
</dbReference>
<name>A0ABY9D767_VITVI</name>
<protein>
    <submittedName>
        <fullName evidence="3">Uncharacterized protein</fullName>
    </submittedName>
</protein>
<sequence length="105" mass="11332">MGFHRNSSNSTTIMLILVLLFAVSNNIQQLVAMRPLIEGYASAVIEIQSLQRGPVPPSGSSPCTYIPERNHGRCTLADPDPDQMGVARAPPAFPEPNDQIQNSSS</sequence>
<evidence type="ECO:0000256" key="1">
    <source>
        <dbReference type="SAM" id="MobiDB-lite"/>
    </source>
</evidence>
<dbReference type="EMBL" id="CP126661">
    <property type="protein sequence ID" value="WKA03207.1"/>
    <property type="molecule type" value="Genomic_DNA"/>
</dbReference>
<feature type="chain" id="PRO_5045662633" evidence="2">
    <location>
        <begin position="33"/>
        <end position="105"/>
    </location>
</feature>
<dbReference type="PANTHER" id="PTHR33592:SF3">
    <property type="entry name" value="TRANSMEMBRANE PROTEIN"/>
    <property type="match status" value="1"/>
</dbReference>
<evidence type="ECO:0000256" key="2">
    <source>
        <dbReference type="SAM" id="SignalP"/>
    </source>
</evidence>
<keyword evidence="4" id="KW-1185">Reference proteome</keyword>
<feature type="signal peptide" evidence="2">
    <location>
        <begin position="1"/>
        <end position="32"/>
    </location>
</feature>
<dbReference type="Proteomes" id="UP001227230">
    <property type="component" value="Chromosome 14"/>
</dbReference>
<gene>
    <name evidence="3" type="ORF">VitviT2T_021331</name>
</gene>